<dbReference type="AlphaFoldDB" id="A0A8H9LI78"/>
<comment type="catalytic activity">
    <reaction evidence="6">
        <text>3-phosphoshikimate + phosphoenolpyruvate = 5-O-(1-carboxyvinyl)-3-phosphoshikimate + phosphate</text>
        <dbReference type="Rhea" id="RHEA:21256"/>
        <dbReference type="ChEBI" id="CHEBI:43474"/>
        <dbReference type="ChEBI" id="CHEBI:57701"/>
        <dbReference type="ChEBI" id="CHEBI:58702"/>
        <dbReference type="ChEBI" id="CHEBI:145989"/>
        <dbReference type="EC" id="2.5.1.19"/>
    </reaction>
    <physiologicalReaction direction="left-to-right" evidence="6">
        <dbReference type="Rhea" id="RHEA:21257"/>
    </physiologicalReaction>
</comment>
<name>A0A8H9LI78_9ACTO</name>
<reference evidence="9" key="1">
    <citation type="journal article" date="2014" name="Int. J. Syst. Evol. Microbiol.">
        <title>Complete genome sequence of Corynebacterium casei LMG S-19264T (=DSM 44701T), isolated from a smear-ripened cheese.</title>
        <authorList>
            <consortium name="US DOE Joint Genome Institute (JGI-PGF)"/>
            <person name="Walter F."/>
            <person name="Albersmeier A."/>
            <person name="Kalinowski J."/>
            <person name="Ruckert C."/>
        </authorList>
    </citation>
    <scope>NUCLEOTIDE SEQUENCE</scope>
    <source>
        <strain evidence="9">CGMCC 4.7372</strain>
    </source>
</reference>
<feature type="binding site" evidence="7">
    <location>
        <position position="116"/>
    </location>
    <ligand>
        <name>phosphoenolpyruvate</name>
        <dbReference type="ChEBI" id="CHEBI:58702"/>
    </ligand>
</feature>
<dbReference type="PROSITE" id="PS00104">
    <property type="entry name" value="EPSP_SYNTHASE_1"/>
    <property type="match status" value="1"/>
</dbReference>
<dbReference type="PANTHER" id="PTHR21090:SF5">
    <property type="entry name" value="PENTAFUNCTIONAL AROM POLYPEPTIDE"/>
    <property type="match status" value="1"/>
</dbReference>
<feature type="binding site" evidence="7">
    <location>
        <position position="144"/>
    </location>
    <ligand>
        <name>phosphoenolpyruvate</name>
        <dbReference type="ChEBI" id="CHEBI:58702"/>
    </ligand>
</feature>
<dbReference type="PANTHER" id="PTHR21090">
    <property type="entry name" value="AROM/DEHYDROQUINATE SYNTHASE"/>
    <property type="match status" value="1"/>
</dbReference>
<evidence type="ECO:0000256" key="2">
    <source>
        <dbReference type="ARBA" id="ARBA00009948"/>
    </source>
</evidence>
<dbReference type="InterPro" id="IPR013792">
    <property type="entry name" value="RNA3'P_cycl/enolpyr_Trfase_a/b"/>
</dbReference>
<evidence type="ECO:0000256" key="4">
    <source>
        <dbReference type="ARBA" id="ARBA00022679"/>
    </source>
</evidence>
<comment type="subunit">
    <text evidence="7">Monomer.</text>
</comment>
<dbReference type="EC" id="2.5.1.19" evidence="7"/>
<dbReference type="GO" id="GO:0009423">
    <property type="term" value="P:chorismate biosynthetic process"/>
    <property type="evidence" value="ECO:0007669"/>
    <property type="project" value="UniProtKB-UniRule"/>
</dbReference>
<feature type="binding site" evidence="7">
    <location>
        <position position="199"/>
    </location>
    <ligand>
        <name>3-phosphoshikimate</name>
        <dbReference type="ChEBI" id="CHEBI:145989"/>
    </ligand>
</feature>
<feature type="binding site" evidence="7">
    <location>
        <position position="201"/>
    </location>
    <ligand>
        <name>3-phosphoshikimate</name>
        <dbReference type="ChEBI" id="CHEBI:145989"/>
    </ligand>
</feature>
<dbReference type="InterPro" id="IPR006264">
    <property type="entry name" value="EPSP_synthase"/>
</dbReference>
<keyword evidence="7" id="KW-0963">Cytoplasm</keyword>
<organism evidence="9 10">
    <name type="scientific">Actinomyces gaoshouyii</name>
    <dbReference type="NCBI Taxonomy" id="1960083"/>
    <lineage>
        <taxon>Bacteria</taxon>
        <taxon>Bacillati</taxon>
        <taxon>Actinomycetota</taxon>
        <taxon>Actinomycetes</taxon>
        <taxon>Actinomycetales</taxon>
        <taxon>Actinomycetaceae</taxon>
        <taxon>Actinomyces</taxon>
    </lineage>
</organism>
<keyword evidence="5 7" id="KW-0057">Aromatic amino acid biosynthesis</keyword>
<dbReference type="RefSeq" id="WP_080461958.1">
    <property type="nucleotide sequence ID" value="NZ_BMNJ01000002.1"/>
</dbReference>
<feature type="binding site" evidence="7">
    <location>
        <position position="31"/>
    </location>
    <ligand>
        <name>3-phosphoshikimate</name>
        <dbReference type="ChEBI" id="CHEBI:145989"/>
    </ligand>
</feature>
<evidence type="ECO:0000256" key="3">
    <source>
        <dbReference type="ARBA" id="ARBA00022605"/>
    </source>
</evidence>
<feature type="binding site" evidence="7">
    <location>
        <position position="35"/>
    </location>
    <ligand>
        <name>3-phosphoshikimate</name>
        <dbReference type="ChEBI" id="CHEBI:145989"/>
    </ligand>
</feature>
<evidence type="ECO:0000256" key="7">
    <source>
        <dbReference type="HAMAP-Rule" id="MF_00210"/>
    </source>
</evidence>
<dbReference type="InterPro" id="IPR023193">
    <property type="entry name" value="EPSP_synthase_CS"/>
</dbReference>
<feature type="active site" description="Proton acceptor" evidence="7">
    <location>
        <position position="353"/>
    </location>
</feature>
<dbReference type="GO" id="GO:0005737">
    <property type="term" value="C:cytoplasm"/>
    <property type="evidence" value="ECO:0007669"/>
    <property type="project" value="UniProtKB-SubCell"/>
</dbReference>
<keyword evidence="3 7" id="KW-0028">Amino-acid biosynthesis</keyword>
<comment type="pathway">
    <text evidence="1 7">Metabolic intermediate biosynthesis; chorismate biosynthesis; chorismate from D-erythrose 4-phosphate and phosphoenolpyruvate: step 6/7.</text>
</comment>
<dbReference type="InterPro" id="IPR001986">
    <property type="entry name" value="Enolpyruvate_Tfrase_dom"/>
</dbReference>
<feature type="domain" description="Enolpyruvate transferase" evidence="8">
    <location>
        <begin position="16"/>
        <end position="463"/>
    </location>
</feature>
<sequence>MHDEPTNAPAWAAPRAMGPLNAVVELPGSKSLTARALVLAATAAGPSTLAGVLRARDTDLMIAALTTLGARFEEDSSPTRLRVTPAPIPFPVSRSARPTSEATASAPARIDCGLAGTVMRFIAPLAALADAPVLLDGDKAARSRPLRPLLDTVSALGARVDYLAAPGFLPVLITPGAPDNAVVGAGTGPRDLAIDSTASSQFLSALLLAAPLLPGGARITPTGHVPSLPHAAMTVASLRERGVRVEEPAAGIPEGERTWAVAPGRPAGARITIEPDLSNAGPFLAAALVAGGSVSVPHWPARTTQAGDAWRSLLPRLGGTTRLIRDSNGAPALEAAGTGELAGIDADLSAVGELAPTVAALAVLASAQGRASRLRGIAHLRGHETDRLTAIVAEARRLGAPARETADGIEVGAMTAGARLRPALLHSYADHRMATFAAIIGLVVPGVRLDDVACTSKTLPGFIGLWERMLAGAPPAAPGREAR</sequence>
<comment type="function">
    <text evidence="7">Catalyzes the transfer of the enolpyruvyl moiety of phosphoenolpyruvate (PEP) to the 5-hydroxyl of shikimate-3-phosphate (S3P) to produce enolpyruvyl shikimate-3-phosphate and inorganic phosphate.</text>
</comment>
<dbReference type="EMBL" id="BMNJ01000002">
    <property type="protein sequence ID" value="GGO96340.1"/>
    <property type="molecule type" value="Genomic_DNA"/>
</dbReference>
<keyword evidence="4 7" id="KW-0808">Transferase</keyword>
<dbReference type="InterPro" id="IPR036968">
    <property type="entry name" value="Enolpyruvate_Tfrase_sf"/>
</dbReference>
<evidence type="ECO:0000313" key="9">
    <source>
        <dbReference type="EMBL" id="GGO96340.1"/>
    </source>
</evidence>
<evidence type="ECO:0000313" key="10">
    <source>
        <dbReference type="Proteomes" id="UP000614239"/>
    </source>
</evidence>
<evidence type="ECO:0000259" key="8">
    <source>
        <dbReference type="Pfam" id="PF00275"/>
    </source>
</evidence>
<dbReference type="PROSITE" id="PS00885">
    <property type="entry name" value="EPSP_SYNTHASE_2"/>
    <property type="match status" value="1"/>
</dbReference>
<dbReference type="GO" id="GO:0003866">
    <property type="term" value="F:3-phosphoshikimate 1-carboxyvinyltransferase activity"/>
    <property type="evidence" value="ECO:0007669"/>
    <property type="project" value="UniProtKB-UniRule"/>
</dbReference>
<dbReference type="UniPathway" id="UPA00053">
    <property type="reaction ID" value="UER00089"/>
</dbReference>
<feature type="binding site" evidence="7">
    <location>
        <position position="30"/>
    </location>
    <ligand>
        <name>3-phosphoshikimate</name>
        <dbReference type="ChEBI" id="CHEBI:145989"/>
    </ligand>
</feature>
<dbReference type="Proteomes" id="UP000614239">
    <property type="component" value="Unassembled WGS sequence"/>
</dbReference>
<dbReference type="GO" id="GO:0008652">
    <property type="term" value="P:amino acid biosynthetic process"/>
    <property type="evidence" value="ECO:0007669"/>
    <property type="project" value="UniProtKB-KW"/>
</dbReference>
<dbReference type="NCBIfam" id="TIGR01356">
    <property type="entry name" value="aroA"/>
    <property type="match status" value="1"/>
</dbReference>
<dbReference type="HAMAP" id="MF_00210">
    <property type="entry name" value="EPSP_synth"/>
    <property type="match status" value="1"/>
</dbReference>
<reference evidence="9" key="2">
    <citation type="submission" date="2020-09" db="EMBL/GenBank/DDBJ databases">
        <authorList>
            <person name="Sun Q."/>
            <person name="Zhou Y."/>
        </authorList>
    </citation>
    <scope>NUCLEOTIDE SEQUENCE</scope>
    <source>
        <strain evidence="9">CGMCC 4.7372</strain>
    </source>
</reference>
<feature type="binding site" evidence="7">
    <location>
        <position position="353"/>
    </location>
    <ligand>
        <name>3-phosphoshikimate</name>
        <dbReference type="ChEBI" id="CHEBI:145989"/>
    </ligand>
</feature>
<proteinExistence type="inferred from homology"/>
<evidence type="ECO:0000256" key="6">
    <source>
        <dbReference type="ARBA" id="ARBA00044633"/>
    </source>
</evidence>
<dbReference type="SUPFAM" id="SSF55205">
    <property type="entry name" value="EPT/RTPC-like"/>
    <property type="match status" value="1"/>
</dbReference>
<gene>
    <name evidence="7 9" type="primary">aroA</name>
    <name evidence="9" type="ORF">GCM10011612_06300</name>
</gene>
<feature type="binding site" evidence="7">
    <location>
        <position position="432"/>
    </location>
    <ligand>
        <name>phosphoenolpyruvate</name>
        <dbReference type="ChEBI" id="CHEBI:58702"/>
    </ligand>
</feature>
<feature type="binding site" evidence="7">
    <location>
        <position position="383"/>
    </location>
    <ligand>
        <name>3-phosphoshikimate</name>
        <dbReference type="ChEBI" id="CHEBI:145989"/>
    </ligand>
</feature>
<dbReference type="Pfam" id="PF00275">
    <property type="entry name" value="EPSP_synthase"/>
    <property type="match status" value="1"/>
</dbReference>
<protein>
    <recommendedName>
        <fullName evidence="7">3-phosphoshikimate 1-carboxyvinyltransferase</fullName>
        <ecNumber evidence="7">2.5.1.19</ecNumber>
    </recommendedName>
    <alternativeName>
        <fullName evidence="7">5-enolpyruvylshikimate-3-phosphate synthase</fullName>
        <shortName evidence="7">EPSP synthase</shortName>
        <shortName evidence="7">EPSPS</shortName>
    </alternativeName>
</protein>
<dbReference type="GO" id="GO:0009073">
    <property type="term" value="P:aromatic amino acid family biosynthetic process"/>
    <property type="evidence" value="ECO:0007669"/>
    <property type="project" value="UniProtKB-KW"/>
</dbReference>
<keyword evidence="10" id="KW-1185">Reference proteome</keyword>
<comment type="caution">
    <text evidence="7">Lacks conserved residue(s) required for the propagation of feature annotation.</text>
</comment>
<feature type="binding site" evidence="7">
    <location>
        <position position="201"/>
    </location>
    <ligand>
        <name>phosphoenolpyruvate</name>
        <dbReference type="ChEBI" id="CHEBI:58702"/>
    </ligand>
</feature>
<feature type="binding site" evidence="7">
    <location>
        <position position="387"/>
    </location>
    <ligand>
        <name>phosphoenolpyruvate</name>
        <dbReference type="ChEBI" id="CHEBI:58702"/>
    </ligand>
</feature>
<feature type="binding site" evidence="7">
    <location>
        <position position="200"/>
    </location>
    <ligand>
        <name>3-phosphoshikimate</name>
        <dbReference type="ChEBI" id="CHEBI:145989"/>
    </ligand>
</feature>
<dbReference type="Gene3D" id="3.65.10.10">
    <property type="entry name" value="Enolpyruvate transferase domain"/>
    <property type="match status" value="2"/>
</dbReference>
<feature type="binding site" evidence="7">
    <location>
        <position position="227"/>
    </location>
    <ligand>
        <name>3-phosphoshikimate</name>
        <dbReference type="ChEBI" id="CHEBI:145989"/>
    </ligand>
</feature>
<dbReference type="PIRSF" id="PIRSF000505">
    <property type="entry name" value="EPSPS"/>
    <property type="match status" value="1"/>
</dbReference>
<feature type="binding site" evidence="7">
    <location>
        <position position="30"/>
    </location>
    <ligand>
        <name>phosphoenolpyruvate</name>
        <dbReference type="ChEBI" id="CHEBI:58702"/>
    </ligand>
</feature>
<accession>A0A8H9LI78</accession>
<comment type="similarity">
    <text evidence="2 7">Belongs to the EPSP synthase family.</text>
</comment>
<feature type="binding site" evidence="7">
    <location>
        <position position="457"/>
    </location>
    <ligand>
        <name>phosphoenolpyruvate</name>
        <dbReference type="ChEBI" id="CHEBI:58702"/>
    </ligand>
</feature>
<evidence type="ECO:0000256" key="5">
    <source>
        <dbReference type="ARBA" id="ARBA00023141"/>
    </source>
</evidence>
<evidence type="ECO:0000256" key="1">
    <source>
        <dbReference type="ARBA" id="ARBA00004811"/>
    </source>
</evidence>
<comment type="caution">
    <text evidence="9">The sequence shown here is derived from an EMBL/GenBank/DDBJ whole genome shotgun (WGS) entry which is preliminary data.</text>
</comment>
<comment type="subcellular location">
    <subcellularLocation>
        <location evidence="7">Cytoplasm</location>
    </subcellularLocation>
</comment>